<dbReference type="AlphaFoldDB" id="A0A285TRG9"/>
<evidence type="ECO:0000313" key="1">
    <source>
        <dbReference type="EMBL" id="SOC26216.1"/>
    </source>
</evidence>
<sequence>MSEARKDTLLKKLRQVAPDDVRLIENGNLGLVKNVVGDWVWGSKCSNGDIVHITRLRNSDEAMNYLFAPRECDDHMALTNKACEDWSESGWLVARMDSEGSGAVYDSLRPLQEAVNTARLFLIDDVAPASVNSEGLQQILDNVKAYQEQSSVRGAFEEQGYEATYIGGAEVLWRKRLNEEDEIFVAAQPDANPLDGDAKAEVWTFERYANGGSLHVRVPLVLEKMLSVAMAVRVPAERVMAVDSLEQLLERLPDDHEFRAATPAGRLP</sequence>
<protein>
    <submittedName>
        <fullName evidence="1">Uncharacterized protein</fullName>
    </submittedName>
</protein>
<reference evidence="1 2" key="1">
    <citation type="submission" date="2017-08" db="EMBL/GenBank/DDBJ databases">
        <authorList>
            <person name="de Groot N.N."/>
        </authorList>
    </citation>
    <scope>NUCLEOTIDE SEQUENCE [LARGE SCALE GENOMIC DNA]</scope>
    <source>
        <strain evidence="1 2">USBA 78</strain>
    </source>
</reference>
<name>A0A285TRG9_9PROT</name>
<organism evidence="1 2">
    <name type="scientific">Thalassospira xiamenensis</name>
    <dbReference type="NCBI Taxonomy" id="220697"/>
    <lineage>
        <taxon>Bacteria</taxon>
        <taxon>Pseudomonadati</taxon>
        <taxon>Pseudomonadota</taxon>
        <taxon>Alphaproteobacteria</taxon>
        <taxon>Rhodospirillales</taxon>
        <taxon>Thalassospiraceae</taxon>
        <taxon>Thalassospira</taxon>
    </lineage>
</organism>
<evidence type="ECO:0000313" key="2">
    <source>
        <dbReference type="Proteomes" id="UP000219068"/>
    </source>
</evidence>
<proteinExistence type="predicted"/>
<accession>A0A285TRG9</accession>
<gene>
    <name evidence="1" type="ORF">SAMN05428964_10581</name>
</gene>
<dbReference type="EMBL" id="OBMM01000005">
    <property type="protein sequence ID" value="SOC26216.1"/>
    <property type="molecule type" value="Genomic_DNA"/>
</dbReference>
<dbReference type="Proteomes" id="UP000219068">
    <property type="component" value="Unassembled WGS sequence"/>
</dbReference>
<dbReference type="RefSeq" id="WP_097052658.1">
    <property type="nucleotide sequence ID" value="NZ_OBMM01000005.1"/>
</dbReference>